<keyword evidence="5" id="KW-0812">Transmembrane</keyword>
<evidence type="ECO:0000256" key="2">
    <source>
        <dbReference type="ARBA" id="ARBA00007613"/>
    </source>
</evidence>
<dbReference type="PANTHER" id="PTHR30026">
    <property type="entry name" value="OUTER MEMBRANE PROTEIN TOLC"/>
    <property type="match status" value="1"/>
</dbReference>
<accession>A0A385SW45</accession>
<comment type="similarity">
    <text evidence="2">Belongs to the outer membrane factor (OMF) (TC 1.B.17) family.</text>
</comment>
<dbReference type="OrthoDB" id="9811587at2"/>
<evidence type="ECO:0000313" key="9">
    <source>
        <dbReference type="EMBL" id="AYB35194.1"/>
    </source>
</evidence>
<dbReference type="GO" id="GO:0015288">
    <property type="term" value="F:porin activity"/>
    <property type="evidence" value="ECO:0007669"/>
    <property type="project" value="TreeGrafter"/>
</dbReference>
<dbReference type="GO" id="GO:1990281">
    <property type="term" value="C:efflux pump complex"/>
    <property type="evidence" value="ECO:0007669"/>
    <property type="project" value="TreeGrafter"/>
</dbReference>
<feature type="signal peptide" evidence="8">
    <location>
        <begin position="1"/>
        <end position="24"/>
    </location>
</feature>
<evidence type="ECO:0000256" key="5">
    <source>
        <dbReference type="ARBA" id="ARBA00022692"/>
    </source>
</evidence>
<keyword evidence="3" id="KW-0813">Transport</keyword>
<dbReference type="Pfam" id="PF02321">
    <property type="entry name" value="OEP"/>
    <property type="match status" value="2"/>
</dbReference>
<dbReference type="AlphaFoldDB" id="A0A385SW45"/>
<dbReference type="Proteomes" id="UP000266183">
    <property type="component" value="Chromosome"/>
</dbReference>
<dbReference type="Gene3D" id="1.20.1600.10">
    <property type="entry name" value="Outer membrane efflux proteins (OEP)"/>
    <property type="match status" value="1"/>
</dbReference>
<keyword evidence="7" id="KW-0998">Cell outer membrane</keyword>
<evidence type="ECO:0000256" key="4">
    <source>
        <dbReference type="ARBA" id="ARBA00022452"/>
    </source>
</evidence>
<sequence>MKRIVFARIVFCVAGIFAGGSALAQGGVDSTVLTFQEAVKIALMNSVTLNTQRNQLELSQAQKNASIAGIGPNVSLNGSATQFNGNSFNQQQGEVINGIRDNISGSINANMNLFSGFGRLNTIRQYAKAFDAQAHFVDRTAQDVINTVSTQYLQVLLDVELIRIARENFEVQKKQLQQIHEYVEVGSRSPVDEYNQDALTKAAELRAVQAEITLTNDMALLTQTLLVDPFDNYAVRKPGWDINKIGSEPTDLEQMLATAKMNRGDYQRAVKNEAAQHYGTMAARSLMMPSLSAFYNYGSGYNYQHDVPDSATNYNSNYVLTNTGPGSYVLNQVTTKTTVVNPDIPRPFSEQFRTNNVYKSYGLQLTIPIFNGLQNRTQTIQQRTLYRNAQLTTKNSEIQLKNDIIRSARNFQGAKKAYQVAVDQLKAASMAIQYETERYNLGVTNLVEYSTANGRYVQAQTDKAQAEYRLLFQKVLLEYSLGTLKVEDLE</sequence>
<dbReference type="InterPro" id="IPR051906">
    <property type="entry name" value="TolC-like"/>
</dbReference>
<dbReference type="PANTHER" id="PTHR30026:SF20">
    <property type="entry name" value="OUTER MEMBRANE PROTEIN TOLC"/>
    <property type="match status" value="1"/>
</dbReference>
<dbReference type="RefSeq" id="WP_119758445.1">
    <property type="nucleotide sequence ID" value="NZ_CP032382.1"/>
</dbReference>
<evidence type="ECO:0000256" key="1">
    <source>
        <dbReference type="ARBA" id="ARBA00004442"/>
    </source>
</evidence>
<keyword evidence="4" id="KW-1134">Transmembrane beta strand</keyword>
<keyword evidence="6" id="KW-0472">Membrane</keyword>
<reference evidence="10" key="1">
    <citation type="submission" date="2018-09" db="EMBL/GenBank/DDBJ databases">
        <title>Chryseolinea sp. KIS68-18 isolated from soil.</title>
        <authorList>
            <person name="Weon H.-Y."/>
            <person name="Kwon S.-W."/>
            <person name="Lee S.A."/>
        </authorList>
    </citation>
    <scope>NUCLEOTIDE SEQUENCE [LARGE SCALE GENOMIC DNA]</scope>
    <source>
        <strain evidence="10">KIS68-18</strain>
    </source>
</reference>
<keyword evidence="8" id="KW-0732">Signal</keyword>
<dbReference type="KEGG" id="chk:D4L85_33455"/>
<dbReference type="EMBL" id="CP032382">
    <property type="protein sequence ID" value="AYB35194.1"/>
    <property type="molecule type" value="Genomic_DNA"/>
</dbReference>
<feature type="chain" id="PRO_5017262374" evidence="8">
    <location>
        <begin position="25"/>
        <end position="490"/>
    </location>
</feature>
<dbReference type="SUPFAM" id="SSF56954">
    <property type="entry name" value="Outer membrane efflux proteins (OEP)"/>
    <property type="match status" value="1"/>
</dbReference>
<dbReference type="GO" id="GO:0009279">
    <property type="term" value="C:cell outer membrane"/>
    <property type="evidence" value="ECO:0007669"/>
    <property type="project" value="UniProtKB-SubCell"/>
</dbReference>
<name>A0A385SW45_9BACT</name>
<comment type="subcellular location">
    <subcellularLocation>
        <location evidence="1">Cell outer membrane</location>
    </subcellularLocation>
</comment>
<proteinExistence type="inferred from homology"/>
<protein>
    <submittedName>
        <fullName evidence="9">TolC family protein</fullName>
    </submittedName>
</protein>
<evidence type="ECO:0000256" key="3">
    <source>
        <dbReference type="ARBA" id="ARBA00022448"/>
    </source>
</evidence>
<evidence type="ECO:0000256" key="7">
    <source>
        <dbReference type="ARBA" id="ARBA00023237"/>
    </source>
</evidence>
<organism evidence="9 10">
    <name type="scientific">Chryseolinea soli</name>
    <dbReference type="NCBI Taxonomy" id="2321403"/>
    <lineage>
        <taxon>Bacteria</taxon>
        <taxon>Pseudomonadati</taxon>
        <taxon>Bacteroidota</taxon>
        <taxon>Cytophagia</taxon>
        <taxon>Cytophagales</taxon>
        <taxon>Fulvivirgaceae</taxon>
        <taxon>Chryseolinea</taxon>
    </lineage>
</organism>
<dbReference type="GO" id="GO:0015562">
    <property type="term" value="F:efflux transmembrane transporter activity"/>
    <property type="evidence" value="ECO:0007669"/>
    <property type="project" value="InterPro"/>
</dbReference>
<evidence type="ECO:0000256" key="8">
    <source>
        <dbReference type="SAM" id="SignalP"/>
    </source>
</evidence>
<evidence type="ECO:0000313" key="10">
    <source>
        <dbReference type="Proteomes" id="UP000266183"/>
    </source>
</evidence>
<dbReference type="InterPro" id="IPR003423">
    <property type="entry name" value="OMP_efflux"/>
</dbReference>
<evidence type="ECO:0000256" key="6">
    <source>
        <dbReference type="ARBA" id="ARBA00023136"/>
    </source>
</evidence>
<gene>
    <name evidence="9" type="ORF">D4L85_33455</name>
</gene>
<keyword evidence="10" id="KW-1185">Reference proteome</keyword>